<proteinExistence type="predicted"/>
<dbReference type="Proteomes" id="UP000255334">
    <property type="component" value="Unassembled WGS sequence"/>
</dbReference>
<dbReference type="CDD" id="cd13426">
    <property type="entry name" value="Peptidase_G1"/>
    <property type="match status" value="1"/>
</dbReference>
<keyword evidence="1" id="KW-0732">Signal</keyword>
<dbReference type="InterPro" id="IPR013320">
    <property type="entry name" value="ConA-like_dom_sf"/>
</dbReference>
<dbReference type="InterPro" id="IPR000250">
    <property type="entry name" value="Peptidase_G1"/>
</dbReference>
<dbReference type="Gene3D" id="2.60.120.700">
    <property type="entry name" value="Peptidase G1"/>
    <property type="match status" value="1"/>
</dbReference>
<dbReference type="SUPFAM" id="SSF49899">
    <property type="entry name" value="Concanavalin A-like lectins/glucanases"/>
    <property type="match status" value="1"/>
</dbReference>
<dbReference type="GO" id="GO:0006508">
    <property type="term" value="P:proteolysis"/>
    <property type="evidence" value="ECO:0007669"/>
    <property type="project" value="InterPro"/>
</dbReference>
<dbReference type="EMBL" id="QRBF01000012">
    <property type="protein sequence ID" value="RDS80008.1"/>
    <property type="molecule type" value="Genomic_DNA"/>
</dbReference>
<name>A0A370WV47_9GAMM</name>
<comment type="caution">
    <text evidence="2">The sequence shown here is derived from an EMBL/GenBank/DDBJ whole genome shotgun (WGS) entry which is preliminary data.</text>
</comment>
<dbReference type="GO" id="GO:0070007">
    <property type="term" value="F:glutamic-type endopeptidase activity"/>
    <property type="evidence" value="ECO:0007669"/>
    <property type="project" value="InterPro"/>
</dbReference>
<feature type="signal peptide" evidence="1">
    <location>
        <begin position="1"/>
        <end position="36"/>
    </location>
</feature>
<dbReference type="AlphaFoldDB" id="A0A370WV47"/>
<organism evidence="2 3">
    <name type="scientific">Dyella psychrodurans</name>
    <dbReference type="NCBI Taxonomy" id="1927960"/>
    <lineage>
        <taxon>Bacteria</taxon>
        <taxon>Pseudomonadati</taxon>
        <taxon>Pseudomonadota</taxon>
        <taxon>Gammaproteobacteria</taxon>
        <taxon>Lysobacterales</taxon>
        <taxon>Rhodanobacteraceae</taxon>
        <taxon>Dyella</taxon>
    </lineage>
</organism>
<accession>A0A370WV47</accession>
<feature type="chain" id="PRO_5017011188" evidence="1">
    <location>
        <begin position="37"/>
        <end position="308"/>
    </location>
</feature>
<dbReference type="Pfam" id="PF01828">
    <property type="entry name" value="Peptidase_A4"/>
    <property type="match status" value="1"/>
</dbReference>
<protein>
    <submittedName>
        <fullName evidence="2">Uncharacterized protein</fullName>
    </submittedName>
</protein>
<reference evidence="2 3" key="1">
    <citation type="submission" date="2018-07" db="EMBL/GenBank/DDBJ databases">
        <title>Dyella monticola sp. nov. and Dyella psychrodurans sp. nov. isolated from monsoon evergreen broad-leaved forest soil of Dinghu Mountain, China.</title>
        <authorList>
            <person name="Gao Z."/>
            <person name="Qiu L."/>
        </authorList>
    </citation>
    <scope>NUCLEOTIDE SEQUENCE [LARGE SCALE GENOMIC DNA]</scope>
    <source>
        <strain evidence="2 3">4MSK11</strain>
    </source>
</reference>
<gene>
    <name evidence="2" type="ORF">DWU99_20335</name>
</gene>
<sequence>MPRSAMGRPSRGSYMKAIFSLAAVSLVLLQSASVVAASPADGTTATPSLGMHESLTPDAGFITADGYIGHPMIKVFTKGDSTELAPPSTTTVTSGNWGGAAQSDSTHNFTSVGAIFNIPTSVTCSSTSNLVAEWVGLNGYSNGTVQQTGVAISCATGAPTFQAWYEMYPAPPVYISTATYPISPGDHIIGSVTNNNGSYTLAIWNYSKNWSFSTTQQSSQTTASSAEAIVEVPSGATNPNYGNIPYGAMTGNVTPGGTGVAFRQPQSGDAPIYKINTVNVVGGYRATSTGVLYGNELSPNMQVYYASP</sequence>
<evidence type="ECO:0000313" key="2">
    <source>
        <dbReference type="EMBL" id="RDS80008.1"/>
    </source>
</evidence>
<dbReference type="InterPro" id="IPR038656">
    <property type="entry name" value="Peptidase_G1_sf"/>
</dbReference>
<keyword evidence="3" id="KW-1185">Reference proteome</keyword>
<evidence type="ECO:0000313" key="3">
    <source>
        <dbReference type="Proteomes" id="UP000255334"/>
    </source>
</evidence>
<evidence type="ECO:0000256" key="1">
    <source>
        <dbReference type="SAM" id="SignalP"/>
    </source>
</evidence>